<evidence type="ECO:0000313" key="3">
    <source>
        <dbReference type="Proteomes" id="UP001172673"/>
    </source>
</evidence>
<dbReference type="Gene3D" id="3.10.180.10">
    <property type="entry name" value="2,3-Dihydroxybiphenyl 1,2-Dioxygenase, domain 1"/>
    <property type="match status" value="1"/>
</dbReference>
<dbReference type="InterPro" id="IPR041581">
    <property type="entry name" value="Glyoxalase_6"/>
</dbReference>
<dbReference type="CDD" id="cd07247">
    <property type="entry name" value="SgaA_N_like"/>
    <property type="match status" value="1"/>
</dbReference>
<name>A0AA39CH90_9EURO</name>
<dbReference type="EMBL" id="JAPDRK010000010">
    <property type="protein sequence ID" value="KAJ9608204.1"/>
    <property type="molecule type" value="Genomic_DNA"/>
</dbReference>
<dbReference type="InterPro" id="IPR037523">
    <property type="entry name" value="VOC_core"/>
</dbReference>
<dbReference type="Proteomes" id="UP001172673">
    <property type="component" value="Unassembled WGS sequence"/>
</dbReference>
<dbReference type="InterPro" id="IPR052164">
    <property type="entry name" value="Anthracycline_SecMetBiosynth"/>
</dbReference>
<evidence type="ECO:0000259" key="1">
    <source>
        <dbReference type="PROSITE" id="PS51819"/>
    </source>
</evidence>
<sequence length="145" mass="15968">MSSERTSPVDGWPCWIEIPARDVEKLKTFYSSLFPSWTWTETDHPHDGPPVALFEFKKPKGLGGGIIKMPEDCGPNSQTLGSGVTVYHMVESLEKTEARIHALGGKTVLPKTAQGEMGYFINATDPEGNRIGIYQLRSTEGEGDK</sequence>
<dbReference type="SUPFAM" id="SSF54593">
    <property type="entry name" value="Glyoxalase/Bleomycin resistance protein/Dihydroxybiphenyl dioxygenase"/>
    <property type="match status" value="1"/>
</dbReference>
<gene>
    <name evidence="2" type="ORF">H2200_007192</name>
</gene>
<keyword evidence="3" id="KW-1185">Reference proteome</keyword>
<dbReference type="PROSITE" id="PS51819">
    <property type="entry name" value="VOC"/>
    <property type="match status" value="1"/>
</dbReference>
<reference evidence="2" key="1">
    <citation type="submission" date="2022-10" db="EMBL/GenBank/DDBJ databases">
        <title>Culturing micro-colonial fungi from biological soil crusts in the Mojave desert and describing Neophaeococcomyces mojavensis, and introducing the new genera and species Taxawa tesnikishii.</title>
        <authorList>
            <person name="Kurbessoian T."/>
            <person name="Stajich J.E."/>
        </authorList>
    </citation>
    <scope>NUCLEOTIDE SEQUENCE</scope>
    <source>
        <strain evidence="2">TK_41</strain>
    </source>
</reference>
<dbReference type="InterPro" id="IPR029068">
    <property type="entry name" value="Glyas_Bleomycin-R_OHBP_Dase"/>
</dbReference>
<feature type="domain" description="VOC" evidence="1">
    <location>
        <begin position="12"/>
        <end position="136"/>
    </location>
</feature>
<accession>A0AA39CH90</accession>
<proteinExistence type="predicted"/>
<dbReference type="AlphaFoldDB" id="A0AA39CH90"/>
<dbReference type="PANTHER" id="PTHR33993">
    <property type="entry name" value="GLYOXALASE-RELATED"/>
    <property type="match status" value="1"/>
</dbReference>
<comment type="caution">
    <text evidence="2">The sequence shown here is derived from an EMBL/GenBank/DDBJ whole genome shotgun (WGS) entry which is preliminary data.</text>
</comment>
<evidence type="ECO:0000313" key="2">
    <source>
        <dbReference type="EMBL" id="KAJ9608204.1"/>
    </source>
</evidence>
<organism evidence="2 3">
    <name type="scientific">Cladophialophora chaetospira</name>
    <dbReference type="NCBI Taxonomy" id="386627"/>
    <lineage>
        <taxon>Eukaryota</taxon>
        <taxon>Fungi</taxon>
        <taxon>Dikarya</taxon>
        <taxon>Ascomycota</taxon>
        <taxon>Pezizomycotina</taxon>
        <taxon>Eurotiomycetes</taxon>
        <taxon>Chaetothyriomycetidae</taxon>
        <taxon>Chaetothyriales</taxon>
        <taxon>Herpotrichiellaceae</taxon>
        <taxon>Cladophialophora</taxon>
    </lineage>
</organism>
<dbReference type="Pfam" id="PF18029">
    <property type="entry name" value="Glyoxalase_6"/>
    <property type="match status" value="1"/>
</dbReference>
<protein>
    <recommendedName>
        <fullName evidence="1">VOC domain-containing protein</fullName>
    </recommendedName>
</protein>